<protein>
    <submittedName>
        <fullName evidence="2">Uncharacterized protein</fullName>
    </submittedName>
</protein>
<evidence type="ECO:0000313" key="2">
    <source>
        <dbReference type="EMBL" id="CAH1115410.1"/>
    </source>
</evidence>
<keyword evidence="1" id="KW-1133">Transmembrane helix</keyword>
<dbReference type="AlphaFoldDB" id="A0A9P0D7L4"/>
<evidence type="ECO:0000256" key="1">
    <source>
        <dbReference type="SAM" id="Phobius"/>
    </source>
</evidence>
<dbReference type="Proteomes" id="UP001153636">
    <property type="component" value="Chromosome 9"/>
</dbReference>
<name>A0A9P0D7L4_9CUCU</name>
<gene>
    <name evidence="2" type="ORF">PSYICH_LOCUS15339</name>
</gene>
<feature type="transmembrane region" description="Helical" evidence="1">
    <location>
        <begin position="20"/>
        <end position="37"/>
    </location>
</feature>
<dbReference type="EMBL" id="OV651821">
    <property type="protein sequence ID" value="CAH1115410.1"/>
    <property type="molecule type" value="Genomic_DNA"/>
</dbReference>
<evidence type="ECO:0000313" key="3">
    <source>
        <dbReference type="Proteomes" id="UP001153636"/>
    </source>
</evidence>
<reference evidence="2" key="1">
    <citation type="submission" date="2022-01" db="EMBL/GenBank/DDBJ databases">
        <authorList>
            <person name="King R."/>
        </authorList>
    </citation>
    <scope>NUCLEOTIDE SEQUENCE</scope>
</reference>
<keyword evidence="3" id="KW-1185">Reference proteome</keyword>
<keyword evidence="1" id="KW-0812">Transmembrane</keyword>
<proteinExistence type="predicted"/>
<organism evidence="2 3">
    <name type="scientific">Psylliodes chrysocephalus</name>
    <dbReference type="NCBI Taxonomy" id="3402493"/>
    <lineage>
        <taxon>Eukaryota</taxon>
        <taxon>Metazoa</taxon>
        <taxon>Ecdysozoa</taxon>
        <taxon>Arthropoda</taxon>
        <taxon>Hexapoda</taxon>
        <taxon>Insecta</taxon>
        <taxon>Pterygota</taxon>
        <taxon>Neoptera</taxon>
        <taxon>Endopterygota</taxon>
        <taxon>Coleoptera</taxon>
        <taxon>Polyphaga</taxon>
        <taxon>Cucujiformia</taxon>
        <taxon>Chrysomeloidea</taxon>
        <taxon>Chrysomelidae</taxon>
        <taxon>Galerucinae</taxon>
        <taxon>Alticini</taxon>
        <taxon>Psylliodes</taxon>
    </lineage>
</organism>
<sequence length="80" mass="9746">MLAPLLQLVFIYYQHDASRLFIFFFLRLFFISFQAAMREARRRTTGKFEYGIGFYRCNKMNYSDLHMWILMQQCESNPVI</sequence>
<accession>A0A9P0D7L4</accession>
<keyword evidence="1" id="KW-0472">Membrane</keyword>